<name>A0A850PFP7_9PROT</name>
<dbReference type="PRINTS" id="PR00081">
    <property type="entry name" value="GDHRDH"/>
</dbReference>
<dbReference type="Proteomes" id="UP000585665">
    <property type="component" value="Unassembled WGS sequence"/>
</dbReference>
<dbReference type="InterPro" id="IPR036291">
    <property type="entry name" value="NAD(P)-bd_dom_sf"/>
</dbReference>
<evidence type="ECO:0000259" key="3">
    <source>
        <dbReference type="SMART" id="SM00822"/>
    </source>
</evidence>
<dbReference type="PANTHER" id="PTHR24322">
    <property type="entry name" value="PKSB"/>
    <property type="match status" value="1"/>
</dbReference>
<dbReference type="InterPro" id="IPR002347">
    <property type="entry name" value="SDR_fam"/>
</dbReference>
<dbReference type="Pfam" id="PF00106">
    <property type="entry name" value="adh_short"/>
    <property type="match status" value="1"/>
</dbReference>
<sequence>MRAHTILITGAASGIGRGLAGRLSRHGRSLHLMDRDAAGLAETARACVRHGATVDTRVQDVRDADALRDWIAECGPIDLAFVCAGVTGGIPASDRRESDAQVRTILSINVDGVLNTLLPLLDVMRGQAVFDGVRGRICVMSSVAGLVSYPGTPAYCASKAAVDRFVVASAAMARRDGIVLNSVCCGFVKTPMVAANAFAMPGLCPVETAVTRILRGVARGQRRTVFPWWLVAGSRLLDLLPPRVAEMYYLNQPTGAAGTMPTW</sequence>
<evidence type="ECO:0000313" key="5">
    <source>
        <dbReference type="Proteomes" id="UP000585665"/>
    </source>
</evidence>
<dbReference type="SUPFAM" id="SSF51735">
    <property type="entry name" value="NAD(P)-binding Rossmann-fold domains"/>
    <property type="match status" value="1"/>
</dbReference>
<protein>
    <submittedName>
        <fullName evidence="4">SDR family NAD(P)-dependent oxidoreductase</fullName>
    </submittedName>
</protein>
<keyword evidence="5" id="KW-1185">Reference proteome</keyword>
<evidence type="ECO:0000313" key="4">
    <source>
        <dbReference type="EMBL" id="NVN41270.1"/>
    </source>
</evidence>
<dbReference type="SMART" id="SM00822">
    <property type="entry name" value="PKS_KR"/>
    <property type="match status" value="1"/>
</dbReference>
<reference evidence="4 5" key="1">
    <citation type="submission" date="2020-06" db="EMBL/GenBank/DDBJ databases">
        <title>Description of novel acetic acid bacteria.</title>
        <authorList>
            <person name="Sombolestani A."/>
        </authorList>
    </citation>
    <scope>NUCLEOTIDE SEQUENCE [LARGE SCALE GENOMIC DNA]</scope>
    <source>
        <strain evidence="4 5">LMG 27010</strain>
    </source>
</reference>
<dbReference type="AlphaFoldDB" id="A0A850PFP7"/>
<proteinExistence type="inferred from homology"/>
<dbReference type="EMBL" id="JABXXR010000107">
    <property type="protein sequence ID" value="NVN41270.1"/>
    <property type="molecule type" value="Genomic_DNA"/>
</dbReference>
<gene>
    <name evidence="4" type="ORF">HUK82_11950</name>
</gene>
<keyword evidence="2" id="KW-0560">Oxidoreductase</keyword>
<accession>A0A850PFP7</accession>
<feature type="domain" description="Ketoreductase" evidence="3">
    <location>
        <begin position="4"/>
        <end position="184"/>
    </location>
</feature>
<dbReference type="Gene3D" id="3.40.50.720">
    <property type="entry name" value="NAD(P)-binding Rossmann-like Domain"/>
    <property type="match status" value="1"/>
</dbReference>
<organism evidence="4 5">
    <name type="scientific">Ameyamaea chiangmaiensis</name>
    <dbReference type="NCBI Taxonomy" id="442969"/>
    <lineage>
        <taxon>Bacteria</taxon>
        <taxon>Pseudomonadati</taxon>
        <taxon>Pseudomonadota</taxon>
        <taxon>Alphaproteobacteria</taxon>
        <taxon>Acetobacterales</taxon>
        <taxon>Acetobacteraceae</taxon>
        <taxon>Ameyamaea</taxon>
    </lineage>
</organism>
<dbReference type="RefSeq" id="WP_176614179.1">
    <property type="nucleotide sequence ID" value="NZ_JABXXR010000107.1"/>
</dbReference>
<dbReference type="GO" id="GO:0016616">
    <property type="term" value="F:oxidoreductase activity, acting on the CH-OH group of donors, NAD or NADP as acceptor"/>
    <property type="evidence" value="ECO:0007669"/>
    <property type="project" value="TreeGrafter"/>
</dbReference>
<evidence type="ECO:0000256" key="2">
    <source>
        <dbReference type="ARBA" id="ARBA00023002"/>
    </source>
</evidence>
<evidence type="ECO:0000256" key="1">
    <source>
        <dbReference type="ARBA" id="ARBA00006484"/>
    </source>
</evidence>
<dbReference type="InterPro" id="IPR057326">
    <property type="entry name" value="KR_dom"/>
</dbReference>
<comment type="caution">
    <text evidence="4">The sequence shown here is derived from an EMBL/GenBank/DDBJ whole genome shotgun (WGS) entry which is preliminary data.</text>
</comment>
<comment type="similarity">
    <text evidence="1">Belongs to the short-chain dehydrogenases/reductases (SDR) family.</text>
</comment>
<dbReference type="PANTHER" id="PTHR24322:SF736">
    <property type="entry name" value="RETINOL DEHYDROGENASE 10"/>
    <property type="match status" value="1"/>
</dbReference>